<comment type="caution">
    <text evidence="2">The sequence shown here is derived from an EMBL/GenBank/DDBJ whole genome shotgun (WGS) entry which is preliminary data.</text>
</comment>
<dbReference type="InterPro" id="IPR027417">
    <property type="entry name" value="P-loop_NTPase"/>
</dbReference>
<sequence>MIPFGVGRRMCPCYEFEFVLLHIFMTLLKSGLQCDLPNDLSSISNDHTLQHDIRACRGKSVLSLTSYLSNPEIPILSGFYLSVPAKKALSLVGRNGSGKSSIIPLMERFYNPTLGEVLFDGENIKNLKLDWLRSRIGLVTLEPALVSLSIRDNIAYGLGVLFIASNKSSWTPNKSMIQIKEKGTNIYTHFGPKRAEIAHLKTAPNKVAFPLLHLLLSAAEKCFLSAISTPTSVSFRCISLDCPRYQFHLGIPMIAPPPMKELK</sequence>
<feature type="domain" description="ABC transporter" evidence="1">
    <location>
        <begin position="78"/>
        <end position="171"/>
    </location>
</feature>
<organism evidence="2 3">
    <name type="scientific">Solanum tuberosum</name>
    <name type="common">Potato</name>
    <dbReference type="NCBI Taxonomy" id="4113"/>
    <lineage>
        <taxon>Eukaryota</taxon>
        <taxon>Viridiplantae</taxon>
        <taxon>Streptophyta</taxon>
        <taxon>Embryophyta</taxon>
        <taxon>Tracheophyta</taxon>
        <taxon>Spermatophyta</taxon>
        <taxon>Magnoliopsida</taxon>
        <taxon>eudicotyledons</taxon>
        <taxon>Gunneridae</taxon>
        <taxon>Pentapetalae</taxon>
        <taxon>asterids</taxon>
        <taxon>lamiids</taxon>
        <taxon>Solanales</taxon>
        <taxon>Solanaceae</taxon>
        <taxon>Solanoideae</taxon>
        <taxon>Solaneae</taxon>
        <taxon>Solanum</taxon>
    </lineage>
</organism>
<evidence type="ECO:0000313" key="3">
    <source>
        <dbReference type="Proteomes" id="UP000826656"/>
    </source>
</evidence>
<dbReference type="PANTHER" id="PTHR24222">
    <property type="entry name" value="ABC TRANSPORTER B FAMILY"/>
    <property type="match status" value="1"/>
</dbReference>
<proteinExistence type="predicted"/>
<dbReference type="EMBL" id="JAIVGD010000015">
    <property type="protein sequence ID" value="KAH0757168.1"/>
    <property type="molecule type" value="Genomic_DNA"/>
</dbReference>
<dbReference type="Pfam" id="PF00005">
    <property type="entry name" value="ABC_tran"/>
    <property type="match status" value="1"/>
</dbReference>
<keyword evidence="3" id="KW-1185">Reference proteome</keyword>
<dbReference type="InterPro" id="IPR039421">
    <property type="entry name" value="Type_1_exporter"/>
</dbReference>
<dbReference type="PANTHER" id="PTHR24222:SF52">
    <property type="entry name" value="ABC TRANSPORTER B FAMILY MEMBER 20-RELATED"/>
    <property type="match status" value="1"/>
</dbReference>
<reference evidence="2 3" key="1">
    <citation type="journal article" date="2021" name="bioRxiv">
        <title>Chromosome-scale and haplotype-resolved genome assembly of a tetraploid potato cultivar.</title>
        <authorList>
            <person name="Sun H."/>
            <person name="Jiao W.-B."/>
            <person name="Krause K."/>
            <person name="Campoy J.A."/>
            <person name="Goel M."/>
            <person name="Folz-Donahue K."/>
            <person name="Kukat C."/>
            <person name="Huettel B."/>
            <person name="Schneeberger K."/>
        </authorList>
    </citation>
    <scope>NUCLEOTIDE SEQUENCE [LARGE SCALE GENOMIC DNA]</scope>
    <source>
        <strain evidence="2">SolTubOtavaFocal</strain>
        <tissue evidence="2">Leaves</tissue>
    </source>
</reference>
<dbReference type="Gene3D" id="3.40.50.300">
    <property type="entry name" value="P-loop containing nucleotide triphosphate hydrolases"/>
    <property type="match status" value="1"/>
</dbReference>
<accession>A0ABQ7V0A4</accession>
<dbReference type="SUPFAM" id="SSF52540">
    <property type="entry name" value="P-loop containing nucleoside triphosphate hydrolases"/>
    <property type="match status" value="1"/>
</dbReference>
<protein>
    <recommendedName>
        <fullName evidence="1">ABC transporter domain-containing protein</fullName>
    </recommendedName>
</protein>
<gene>
    <name evidence="2" type="ORF">KY290_020661</name>
</gene>
<dbReference type="Proteomes" id="UP000826656">
    <property type="component" value="Unassembled WGS sequence"/>
</dbReference>
<dbReference type="InterPro" id="IPR003439">
    <property type="entry name" value="ABC_transporter-like_ATP-bd"/>
</dbReference>
<name>A0ABQ7V0A4_SOLTU</name>
<evidence type="ECO:0000259" key="1">
    <source>
        <dbReference type="Pfam" id="PF00005"/>
    </source>
</evidence>
<evidence type="ECO:0000313" key="2">
    <source>
        <dbReference type="EMBL" id="KAH0757168.1"/>
    </source>
</evidence>